<sequence length="129" mass="14475">MVALHRTRNRQFKALAATAALVLLSLSPMAGAGEIKNLMKDMKVSVRGAMASNSMPEFSKYFARLQNDVQQASKQQYRSDPATYHEGMQQLQKELVVVEQAVKTNNLQAAKDALQKTNQTKKHYHDLLN</sequence>
<keyword evidence="2 3" id="KW-0732">Signal</keyword>
<dbReference type="Proteomes" id="UP001168540">
    <property type="component" value="Unassembled WGS sequence"/>
</dbReference>
<dbReference type="InterPro" id="IPR010980">
    <property type="entry name" value="Cyt_c/b562"/>
</dbReference>
<evidence type="ECO:0000256" key="2">
    <source>
        <dbReference type="ARBA" id="ARBA00022729"/>
    </source>
</evidence>
<dbReference type="Pfam" id="PF07361">
    <property type="entry name" value="Cytochrom_B562"/>
    <property type="match status" value="1"/>
</dbReference>
<protein>
    <submittedName>
        <fullName evidence="4">Cytochrome b562</fullName>
    </submittedName>
</protein>
<dbReference type="Gene3D" id="1.20.120.10">
    <property type="entry name" value="Cytochrome c/b562"/>
    <property type="match status" value="1"/>
</dbReference>
<dbReference type="EMBL" id="JAUEDK010000008">
    <property type="protein sequence ID" value="MDN0074564.1"/>
    <property type="molecule type" value="Genomic_DNA"/>
</dbReference>
<name>A0ABT7XLA5_9NEIS</name>
<dbReference type="SUPFAM" id="SSF47175">
    <property type="entry name" value="Cytochromes"/>
    <property type="match status" value="1"/>
</dbReference>
<evidence type="ECO:0000313" key="5">
    <source>
        <dbReference type="Proteomes" id="UP001168540"/>
    </source>
</evidence>
<organism evidence="4 5">
    <name type="scientific">Crenobacter oryzisoli</name>
    <dbReference type="NCBI Taxonomy" id="3056844"/>
    <lineage>
        <taxon>Bacteria</taxon>
        <taxon>Pseudomonadati</taxon>
        <taxon>Pseudomonadota</taxon>
        <taxon>Betaproteobacteria</taxon>
        <taxon>Neisseriales</taxon>
        <taxon>Neisseriaceae</taxon>
        <taxon>Crenobacter</taxon>
    </lineage>
</organism>
<proteinExistence type="inferred from homology"/>
<evidence type="ECO:0000256" key="3">
    <source>
        <dbReference type="SAM" id="SignalP"/>
    </source>
</evidence>
<dbReference type="InterPro" id="IPR009155">
    <property type="entry name" value="Cyt_b562"/>
</dbReference>
<reference evidence="4" key="1">
    <citation type="submission" date="2023-06" db="EMBL/GenBank/DDBJ databases">
        <authorList>
            <person name="Zhang S."/>
        </authorList>
    </citation>
    <scope>NUCLEOTIDE SEQUENCE</scope>
    <source>
        <strain evidence="4">SG2303</strain>
    </source>
</reference>
<comment type="similarity">
    <text evidence="1">Belongs to the cytochrome b562 family.</text>
</comment>
<feature type="chain" id="PRO_5045762032" evidence="3">
    <location>
        <begin position="33"/>
        <end position="129"/>
    </location>
</feature>
<keyword evidence="5" id="KW-1185">Reference proteome</keyword>
<evidence type="ECO:0000313" key="4">
    <source>
        <dbReference type="EMBL" id="MDN0074564.1"/>
    </source>
</evidence>
<feature type="signal peptide" evidence="3">
    <location>
        <begin position="1"/>
        <end position="32"/>
    </location>
</feature>
<evidence type="ECO:0000256" key="1">
    <source>
        <dbReference type="ARBA" id="ARBA00005523"/>
    </source>
</evidence>
<accession>A0ABT7XLA5</accession>
<comment type="caution">
    <text evidence="4">The sequence shown here is derived from an EMBL/GenBank/DDBJ whole genome shotgun (WGS) entry which is preliminary data.</text>
</comment>
<gene>
    <name evidence="4" type="ORF">QU481_06595</name>
</gene>
<dbReference type="RefSeq" id="WP_289829136.1">
    <property type="nucleotide sequence ID" value="NZ_JAUEDK010000008.1"/>
</dbReference>